<feature type="compositionally biased region" description="Low complexity" evidence="1">
    <location>
        <begin position="244"/>
        <end position="253"/>
    </location>
</feature>
<name>A0A0P1G1D3_9RHOB</name>
<reference evidence="2 3" key="1">
    <citation type="submission" date="2015-09" db="EMBL/GenBank/DDBJ databases">
        <authorList>
            <consortium name="Swine Surveillance"/>
        </authorList>
    </citation>
    <scope>NUCLEOTIDE SEQUENCE [LARGE SCALE GENOMIC DNA]</scope>
    <source>
        <strain evidence="2 3">CECT 7648</strain>
    </source>
</reference>
<dbReference type="STRING" id="441103.TRN7648_00507"/>
<gene>
    <name evidence="2" type="ORF">TRN7648_00507</name>
</gene>
<organism evidence="2 3">
    <name type="scientific">Tropicibacter naphthalenivorans</name>
    <dbReference type="NCBI Taxonomy" id="441103"/>
    <lineage>
        <taxon>Bacteria</taxon>
        <taxon>Pseudomonadati</taxon>
        <taxon>Pseudomonadota</taxon>
        <taxon>Alphaproteobacteria</taxon>
        <taxon>Rhodobacterales</taxon>
        <taxon>Roseobacteraceae</taxon>
        <taxon>Tropicibacter</taxon>
    </lineage>
</organism>
<dbReference type="InterPro" id="IPR027417">
    <property type="entry name" value="P-loop_NTPase"/>
</dbReference>
<dbReference type="EMBL" id="CYSE01000001">
    <property type="protein sequence ID" value="CUH75571.1"/>
    <property type="molecule type" value="Genomic_DNA"/>
</dbReference>
<accession>A0A0P1G1D3</accession>
<evidence type="ECO:0000256" key="1">
    <source>
        <dbReference type="SAM" id="MobiDB-lite"/>
    </source>
</evidence>
<keyword evidence="3" id="KW-1185">Reference proteome</keyword>
<feature type="region of interest" description="Disordered" evidence="1">
    <location>
        <begin position="214"/>
        <end position="255"/>
    </location>
</feature>
<dbReference type="Proteomes" id="UP000054935">
    <property type="component" value="Unassembled WGS sequence"/>
</dbReference>
<protein>
    <submittedName>
        <fullName evidence="2">Putative GTPase</fullName>
    </submittedName>
</protein>
<sequence length="357" mass="37486">MYKATAIAPAAAPLRVAICGEVRSGKSTVINALLRQSLLSGVTHAPQVVGHAADGGDGLRLDAPHLRGIELIEVPLTKAEDLTDPQRALIKGADVWIWVTIASQAWRFTELTLVEQLAEQRPARGLLVVSRGDKLRRDADRAKIMDRMARETAGIFDGCHMLHGAGPQIAQAASDEAAWQATGGRALYETLQQIAADLDKTPARAASAEIVDLAQRRPAVDPAPEPDPAPERVTEPEPAPVPTPSATSSAAPDPRADQWRAIAADFPAITALVAWPAQGAAQPIMGEDAQCQALSDYLRPVYAALPAHYAGGGVALATASTRLHILPLAEVTLAFAAPAQTLSEGMAATVAKRLAAV</sequence>
<dbReference type="SUPFAM" id="SSF52540">
    <property type="entry name" value="P-loop containing nucleoside triphosphate hydrolases"/>
    <property type="match status" value="1"/>
</dbReference>
<evidence type="ECO:0000313" key="3">
    <source>
        <dbReference type="Proteomes" id="UP000054935"/>
    </source>
</evidence>
<dbReference type="Gene3D" id="3.40.50.300">
    <property type="entry name" value="P-loop containing nucleotide triphosphate hydrolases"/>
    <property type="match status" value="1"/>
</dbReference>
<dbReference type="RefSeq" id="WP_058246053.1">
    <property type="nucleotide sequence ID" value="NZ_CYSE01000001.1"/>
</dbReference>
<dbReference type="OrthoDB" id="7851046at2"/>
<proteinExistence type="predicted"/>
<evidence type="ECO:0000313" key="2">
    <source>
        <dbReference type="EMBL" id="CUH75571.1"/>
    </source>
</evidence>
<dbReference type="AlphaFoldDB" id="A0A0P1G1D3"/>